<protein>
    <submittedName>
        <fullName evidence="1">Uncharacterized protein</fullName>
    </submittedName>
</protein>
<dbReference type="AlphaFoldDB" id="A0A154PJP1"/>
<accession>A0A154PJP1</accession>
<keyword evidence="2" id="KW-1185">Reference proteome</keyword>
<evidence type="ECO:0000313" key="1">
    <source>
        <dbReference type="EMBL" id="KZC12007.1"/>
    </source>
</evidence>
<proteinExistence type="predicted"/>
<organism evidence="1 2">
    <name type="scientific">Dufourea novaeangliae</name>
    <name type="common">Sweat bee</name>
    <dbReference type="NCBI Taxonomy" id="178035"/>
    <lineage>
        <taxon>Eukaryota</taxon>
        <taxon>Metazoa</taxon>
        <taxon>Ecdysozoa</taxon>
        <taxon>Arthropoda</taxon>
        <taxon>Hexapoda</taxon>
        <taxon>Insecta</taxon>
        <taxon>Pterygota</taxon>
        <taxon>Neoptera</taxon>
        <taxon>Endopterygota</taxon>
        <taxon>Hymenoptera</taxon>
        <taxon>Apocrita</taxon>
        <taxon>Aculeata</taxon>
        <taxon>Apoidea</taxon>
        <taxon>Anthophila</taxon>
        <taxon>Halictidae</taxon>
        <taxon>Rophitinae</taxon>
        <taxon>Dufourea</taxon>
    </lineage>
</organism>
<sequence length="58" mass="6706">MVFYHHMEQAEIICRLFRYFPSLENMGITFDAQTNNGIDARNSLHYVIDVLKASRGGN</sequence>
<evidence type="ECO:0000313" key="2">
    <source>
        <dbReference type="Proteomes" id="UP000076502"/>
    </source>
</evidence>
<name>A0A154PJP1_DUFNO</name>
<dbReference type="Proteomes" id="UP000076502">
    <property type="component" value="Unassembled WGS sequence"/>
</dbReference>
<gene>
    <name evidence="1" type="ORF">WN55_03512</name>
</gene>
<reference evidence="1 2" key="1">
    <citation type="submission" date="2015-07" db="EMBL/GenBank/DDBJ databases">
        <title>The genome of Dufourea novaeangliae.</title>
        <authorList>
            <person name="Pan H."/>
            <person name="Kapheim K."/>
        </authorList>
    </citation>
    <scope>NUCLEOTIDE SEQUENCE [LARGE SCALE GENOMIC DNA]</scope>
    <source>
        <strain evidence="1">0120121106</strain>
        <tissue evidence="1">Whole body</tissue>
    </source>
</reference>
<dbReference type="EMBL" id="KQ434936">
    <property type="protein sequence ID" value="KZC12007.1"/>
    <property type="molecule type" value="Genomic_DNA"/>
</dbReference>